<evidence type="ECO:0000256" key="2">
    <source>
        <dbReference type="ARBA" id="ARBA00022741"/>
    </source>
</evidence>
<sequence length="250" mass="27352">MSPTVQPATAQDDFWLDEPASIARVLRELARTRTPLLFEPAGIPTRLLLADEDRRACVLEWCRNGRELERLLNATGLSLRGSLGGTPIRFAAGTPEVTRLGNTPAFHIPLPARLQYLQARRHFRVRLAAARGFRCRREDEAGGPPLSLDIRDLSLSGVGLRVPLGLLAVFAPGRLLPDCTLDFGPFGIVQASLRVVRHGPATPQADARRKVGCVFVDLDAGTRRQLQRLVFALEVAPEIPLEAPLETPPA</sequence>
<dbReference type="InterPro" id="IPR009926">
    <property type="entry name" value="T3SS_YcgR_PilZN"/>
</dbReference>
<evidence type="ECO:0000259" key="5">
    <source>
        <dbReference type="Pfam" id="PF07317"/>
    </source>
</evidence>
<evidence type="ECO:0000259" key="4">
    <source>
        <dbReference type="Pfam" id="PF07238"/>
    </source>
</evidence>
<protein>
    <recommendedName>
        <fullName evidence="8">Flagellar brake protein YcgR</fullName>
    </recommendedName>
</protein>
<dbReference type="Gene3D" id="2.40.10.220">
    <property type="entry name" value="predicted glycosyltransferase like domains"/>
    <property type="match status" value="1"/>
</dbReference>
<dbReference type="InterPro" id="IPR012349">
    <property type="entry name" value="Split_barrel_FMN-bd"/>
</dbReference>
<dbReference type="EMBL" id="CP017755">
    <property type="protein sequence ID" value="AOZ09063.1"/>
    <property type="molecule type" value="Genomic_DNA"/>
</dbReference>
<dbReference type="Pfam" id="PF07317">
    <property type="entry name" value="PilZN"/>
    <property type="match status" value="1"/>
</dbReference>
<dbReference type="Proteomes" id="UP000177515">
    <property type="component" value="Chromosome 2"/>
</dbReference>
<evidence type="ECO:0000256" key="1">
    <source>
        <dbReference type="ARBA" id="ARBA00022636"/>
    </source>
</evidence>
<gene>
    <name evidence="6" type="ORF">BKK80_24805</name>
</gene>
<evidence type="ECO:0000313" key="6">
    <source>
        <dbReference type="EMBL" id="AOZ09063.1"/>
    </source>
</evidence>
<name>A0ABM6FBF4_9BURK</name>
<evidence type="ECO:0000313" key="7">
    <source>
        <dbReference type="Proteomes" id="UP000177515"/>
    </source>
</evidence>
<dbReference type="Gene3D" id="2.30.110.10">
    <property type="entry name" value="Electron Transport, Fmn-binding Protein, Chain A"/>
    <property type="match status" value="1"/>
</dbReference>
<proteinExistence type="predicted"/>
<feature type="domain" description="Type III secretion system flagellar brake protein YcgR PilZN" evidence="5">
    <location>
        <begin position="14"/>
        <end position="114"/>
    </location>
</feature>
<dbReference type="Pfam" id="PF07238">
    <property type="entry name" value="PilZ"/>
    <property type="match status" value="1"/>
</dbReference>
<feature type="domain" description="PilZ" evidence="4">
    <location>
        <begin position="118"/>
        <end position="232"/>
    </location>
</feature>
<evidence type="ECO:0008006" key="8">
    <source>
        <dbReference type="Google" id="ProtNLM"/>
    </source>
</evidence>
<dbReference type="InterPro" id="IPR009875">
    <property type="entry name" value="PilZ_domain"/>
</dbReference>
<keyword evidence="2" id="KW-0547">Nucleotide-binding</keyword>
<keyword evidence="7" id="KW-1185">Reference proteome</keyword>
<keyword evidence="1" id="KW-0973">c-di-GMP</keyword>
<evidence type="ECO:0000256" key="3">
    <source>
        <dbReference type="ARBA" id="ARBA00023143"/>
    </source>
</evidence>
<dbReference type="RefSeq" id="WP_071021228.1">
    <property type="nucleotide sequence ID" value="NZ_CP017755.1"/>
</dbReference>
<accession>A0ABM6FBF4</accession>
<reference evidence="6 7" key="1">
    <citation type="submission" date="2016-10" db="EMBL/GenBank/DDBJ databases">
        <title>Complete genome sequences of three Cupriavidus strains isolated from various Malaysian environments.</title>
        <authorList>
            <person name="Abdullah A.A.-A."/>
            <person name="Shafie N.A.H."/>
            <person name="Lau N.S."/>
        </authorList>
    </citation>
    <scope>NUCLEOTIDE SEQUENCE [LARGE SCALE GENOMIC DNA]</scope>
    <source>
        <strain evidence="6 7">USMAA1020</strain>
    </source>
</reference>
<keyword evidence="3" id="KW-0975">Bacterial flagellum</keyword>
<organism evidence="6 7">
    <name type="scientific">Cupriavidus malaysiensis</name>
    <dbReference type="NCBI Taxonomy" id="367825"/>
    <lineage>
        <taxon>Bacteria</taxon>
        <taxon>Pseudomonadati</taxon>
        <taxon>Pseudomonadota</taxon>
        <taxon>Betaproteobacteria</taxon>
        <taxon>Burkholderiales</taxon>
        <taxon>Burkholderiaceae</taxon>
        <taxon>Cupriavidus</taxon>
    </lineage>
</organism>